<dbReference type="Gene3D" id="3.30.565.10">
    <property type="entry name" value="Histidine kinase-like ATPase, C-terminal domain"/>
    <property type="match status" value="1"/>
</dbReference>
<keyword evidence="3" id="KW-0418">Kinase</keyword>
<keyword evidence="3" id="KW-0808">Transferase</keyword>
<dbReference type="EMBL" id="CADCVP010000042">
    <property type="protein sequence ID" value="CAA9474256.1"/>
    <property type="molecule type" value="Genomic_DNA"/>
</dbReference>
<evidence type="ECO:0000256" key="1">
    <source>
        <dbReference type="ARBA" id="ARBA00022527"/>
    </source>
</evidence>
<dbReference type="CDD" id="cd16936">
    <property type="entry name" value="HATPase_RsbW-like"/>
    <property type="match status" value="1"/>
</dbReference>
<sequence>MAVVELLLPAQAAHVRTARLVVVMAARRAGLSEGLLDELRLAVGEACARAVGLHARHGLDERVEVAVTDDVTGLSVSVTDHGPAAGPAVDDVAGGILDDEGGADEDAVDPDVSLALLAGLVDEVEVTARDAGTTVTMRWPLKARIPGAPKPTMDAPA</sequence>
<accession>A0A6J4RRD9</accession>
<reference evidence="3" key="1">
    <citation type="submission" date="2020-02" db="EMBL/GenBank/DDBJ databases">
        <authorList>
            <person name="Meier V. D."/>
        </authorList>
    </citation>
    <scope>NUCLEOTIDE SEQUENCE</scope>
    <source>
        <strain evidence="3">AVDCRST_MAG69</strain>
    </source>
</reference>
<evidence type="ECO:0000259" key="2">
    <source>
        <dbReference type="Pfam" id="PF13581"/>
    </source>
</evidence>
<dbReference type="PANTHER" id="PTHR35526">
    <property type="entry name" value="ANTI-SIGMA-F FACTOR RSBW-RELATED"/>
    <property type="match status" value="1"/>
</dbReference>
<gene>
    <name evidence="3" type="ORF">AVDCRST_MAG69-305</name>
</gene>
<name>A0A6J4RRD9_9ACTN</name>
<keyword evidence="1" id="KW-0723">Serine/threonine-protein kinase</keyword>
<proteinExistence type="predicted"/>
<protein>
    <submittedName>
        <fullName evidence="3">Serine-protein kinase RsbW</fullName>
        <ecNumber evidence="3">2.7.11.1</ecNumber>
    </submittedName>
</protein>
<dbReference type="AlphaFoldDB" id="A0A6J4RRD9"/>
<dbReference type="InterPro" id="IPR003594">
    <property type="entry name" value="HATPase_dom"/>
</dbReference>
<dbReference type="PANTHER" id="PTHR35526:SF3">
    <property type="entry name" value="ANTI-SIGMA-F FACTOR RSBW"/>
    <property type="match status" value="1"/>
</dbReference>
<dbReference type="EC" id="2.7.11.1" evidence="3"/>
<organism evidence="3">
    <name type="scientific">uncultured Solirubrobacteraceae bacterium</name>
    <dbReference type="NCBI Taxonomy" id="1162706"/>
    <lineage>
        <taxon>Bacteria</taxon>
        <taxon>Bacillati</taxon>
        <taxon>Actinomycetota</taxon>
        <taxon>Thermoleophilia</taxon>
        <taxon>Solirubrobacterales</taxon>
        <taxon>Solirubrobacteraceae</taxon>
        <taxon>environmental samples</taxon>
    </lineage>
</organism>
<evidence type="ECO:0000313" key="3">
    <source>
        <dbReference type="EMBL" id="CAA9474256.1"/>
    </source>
</evidence>
<feature type="domain" description="Histidine kinase/HSP90-like ATPase" evidence="2">
    <location>
        <begin position="8"/>
        <end position="139"/>
    </location>
</feature>
<dbReference type="GO" id="GO:0004674">
    <property type="term" value="F:protein serine/threonine kinase activity"/>
    <property type="evidence" value="ECO:0007669"/>
    <property type="project" value="UniProtKB-KW"/>
</dbReference>
<dbReference type="Pfam" id="PF13581">
    <property type="entry name" value="HATPase_c_2"/>
    <property type="match status" value="1"/>
</dbReference>
<dbReference type="InterPro" id="IPR050267">
    <property type="entry name" value="Anti-sigma-factor_SerPK"/>
</dbReference>
<dbReference type="InterPro" id="IPR036890">
    <property type="entry name" value="HATPase_C_sf"/>
</dbReference>